<reference evidence="11" key="1">
    <citation type="submission" date="2025-08" db="UniProtKB">
        <authorList>
            <consortium name="RefSeq"/>
        </authorList>
    </citation>
    <scope>IDENTIFICATION</scope>
</reference>
<dbReference type="FunFam" id="3.40.1390.30:FF:000001">
    <property type="entry name" value="GTP cyclohydrolase 1 type 2"/>
    <property type="match status" value="1"/>
</dbReference>
<dbReference type="AlphaFoldDB" id="A0A7E5WP16"/>
<feature type="binding site" evidence="7">
    <location>
        <position position="221"/>
    </location>
    <ligand>
        <name>a divalent metal cation</name>
        <dbReference type="ChEBI" id="CHEBI:60240"/>
        <label>1</label>
    </ligand>
</feature>
<keyword evidence="10" id="KW-1185">Reference proteome</keyword>
<dbReference type="KEGG" id="tnl:113504423"/>
<dbReference type="PANTHER" id="PTHR13799">
    <property type="entry name" value="NGG1 INTERACTING FACTOR 3"/>
    <property type="match status" value="1"/>
</dbReference>
<proteinExistence type="inferred from homology"/>
<evidence type="ECO:0000256" key="8">
    <source>
        <dbReference type="PROSITE-ProRule" id="PRU00309"/>
    </source>
</evidence>
<keyword evidence="4 8" id="KW-0863">Zinc-finger</keyword>
<keyword evidence="5" id="KW-0862">Zinc</keyword>
<dbReference type="SUPFAM" id="SSF57716">
    <property type="entry name" value="Glucocorticoid receptor-like (DNA-binding domain)"/>
    <property type="match status" value="1"/>
</dbReference>
<dbReference type="SUPFAM" id="SSF102705">
    <property type="entry name" value="NIF3 (NGG1p interacting factor 3)-like"/>
    <property type="match status" value="1"/>
</dbReference>
<dbReference type="RefSeq" id="XP_026742495.1">
    <property type="nucleotide sequence ID" value="XM_026886694.1"/>
</dbReference>
<dbReference type="GO" id="GO:0008270">
    <property type="term" value="F:zinc ion binding"/>
    <property type="evidence" value="ECO:0007669"/>
    <property type="project" value="UniProtKB-KW"/>
</dbReference>
<dbReference type="SMART" id="SM00980">
    <property type="entry name" value="THAP"/>
    <property type="match status" value="1"/>
</dbReference>
<dbReference type="InParanoid" id="A0A7E5WP16"/>
<dbReference type="OrthoDB" id="3345469at2759"/>
<dbReference type="InterPro" id="IPR002678">
    <property type="entry name" value="DUF34/NIF3"/>
</dbReference>
<dbReference type="Proteomes" id="UP000322000">
    <property type="component" value="Chromosome 22"/>
</dbReference>
<evidence type="ECO:0000313" key="11">
    <source>
        <dbReference type="RefSeq" id="XP_026742495.1"/>
    </source>
</evidence>
<dbReference type="Gene3D" id="3.40.1390.30">
    <property type="entry name" value="NIF3 (NGG1p interacting factor 3)-like"/>
    <property type="match status" value="1"/>
</dbReference>
<sequence>MISMKENSRNCCVCGSSTSKDPTLTLHRFPKPGPKNAQRCELWSKYSFPNDAWSSPKFQDELYTKHKMLCSKHFRNTCFLEKKLFRTAVPDVQYHRNNFKRYISSAKIKMSTGDNIGVTLKKVTTVLENFAPKKLSESWDNTGLLVEPYTARNITKVLLTNDLTEDVALEAHNLGCEMIVSYHPPIFAPMKSVVQSSWKERIVSYLLENRISLYSPHTSWDCVRGGVNDWLASAFSFTESVPLIPGSDPQFGAGRLLQLTSEISLSTAISKVQELIEIPHVRFALGRGKQMSSNIKTVALCAGSGSSVLKGAVADLYLTGEMLHHDVLDAAQKGISVILTNHSDSERGFLKVFSNNFQNLLNNEVQVFVSKLDKDPLVTV</sequence>
<dbReference type="GeneID" id="113504423"/>
<evidence type="ECO:0000256" key="3">
    <source>
        <dbReference type="ARBA" id="ARBA00022723"/>
    </source>
</evidence>
<evidence type="ECO:0000256" key="4">
    <source>
        <dbReference type="ARBA" id="ARBA00022771"/>
    </source>
</evidence>
<dbReference type="FunCoup" id="A0A7E5WP16">
    <property type="interactions" value="2023"/>
</dbReference>
<evidence type="ECO:0000256" key="1">
    <source>
        <dbReference type="ARBA" id="ARBA00006964"/>
    </source>
</evidence>
<evidence type="ECO:0000256" key="5">
    <source>
        <dbReference type="ARBA" id="ARBA00022833"/>
    </source>
</evidence>
<organism evidence="10 11">
    <name type="scientific">Trichoplusia ni</name>
    <name type="common">Cabbage looper</name>
    <dbReference type="NCBI Taxonomy" id="7111"/>
    <lineage>
        <taxon>Eukaryota</taxon>
        <taxon>Metazoa</taxon>
        <taxon>Ecdysozoa</taxon>
        <taxon>Arthropoda</taxon>
        <taxon>Hexapoda</taxon>
        <taxon>Insecta</taxon>
        <taxon>Pterygota</taxon>
        <taxon>Neoptera</taxon>
        <taxon>Endopterygota</taxon>
        <taxon>Lepidoptera</taxon>
        <taxon>Glossata</taxon>
        <taxon>Ditrysia</taxon>
        <taxon>Noctuoidea</taxon>
        <taxon>Noctuidae</taxon>
        <taxon>Plusiinae</taxon>
        <taxon>Trichoplusia</taxon>
    </lineage>
</organism>
<dbReference type="Pfam" id="PF01784">
    <property type="entry name" value="DUF34_NIF3"/>
    <property type="match status" value="1"/>
</dbReference>
<dbReference type="PANTHER" id="PTHR13799:SF13">
    <property type="entry name" value="NIF3-LIKE PROTEIN 1"/>
    <property type="match status" value="1"/>
</dbReference>
<dbReference type="Pfam" id="PF05485">
    <property type="entry name" value="THAP"/>
    <property type="match status" value="1"/>
</dbReference>
<name>A0A7E5WP16_TRINI</name>
<evidence type="ECO:0000256" key="7">
    <source>
        <dbReference type="PIRSR" id="PIRSR602678-1"/>
    </source>
</evidence>
<evidence type="ECO:0000256" key="2">
    <source>
        <dbReference type="ARBA" id="ARBA00019069"/>
    </source>
</evidence>
<dbReference type="GO" id="GO:0005739">
    <property type="term" value="C:mitochondrion"/>
    <property type="evidence" value="ECO:0007669"/>
    <property type="project" value="TreeGrafter"/>
</dbReference>
<dbReference type="InterPro" id="IPR006612">
    <property type="entry name" value="THAP_Znf"/>
</dbReference>
<keyword evidence="6 8" id="KW-0238">DNA-binding</keyword>
<gene>
    <name evidence="11" type="primary">LOC113504423</name>
</gene>
<dbReference type="InterPro" id="IPR036069">
    <property type="entry name" value="DUF34/NIF3_sf"/>
</dbReference>
<feature type="domain" description="THAP-type" evidence="9">
    <location>
        <begin position="4"/>
        <end position="93"/>
    </location>
</feature>
<dbReference type="GO" id="GO:0003677">
    <property type="term" value="F:DNA binding"/>
    <property type="evidence" value="ECO:0007669"/>
    <property type="project" value="UniProtKB-UniRule"/>
</dbReference>
<protein>
    <recommendedName>
        <fullName evidence="2">NIF3-like protein 1</fullName>
    </recommendedName>
</protein>
<dbReference type="PROSITE" id="PS50950">
    <property type="entry name" value="ZF_THAP"/>
    <property type="match status" value="1"/>
</dbReference>
<evidence type="ECO:0000313" key="10">
    <source>
        <dbReference type="Proteomes" id="UP000322000"/>
    </source>
</evidence>
<feature type="binding site" evidence="7">
    <location>
        <position position="346"/>
    </location>
    <ligand>
        <name>a divalent metal cation</name>
        <dbReference type="ChEBI" id="CHEBI:60240"/>
        <label>1</label>
    </ligand>
</feature>
<keyword evidence="3 7" id="KW-0479">Metal-binding</keyword>
<feature type="binding site" evidence="7">
    <location>
        <position position="183"/>
    </location>
    <ligand>
        <name>a divalent metal cation</name>
        <dbReference type="ChEBI" id="CHEBI:60240"/>
        <label>1</label>
    </ligand>
</feature>
<evidence type="ECO:0000256" key="6">
    <source>
        <dbReference type="ARBA" id="ARBA00023125"/>
    </source>
</evidence>
<comment type="similarity">
    <text evidence="1">Belongs to the GTP cyclohydrolase I type 2/NIF3 family.</text>
</comment>
<dbReference type="NCBIfam" id="TIGR00486">
    <property type="entry name" value="YbgI_SA1388"/>
    <property type="match status" value="1"/>
</dbReference>
<feature type="binding site" evidence="7">
    <location>
        <position position="342"/>
    </location>
    <ligand>
        <name>a divalent metal cation</name>
        <dbReference type="ChEBI" id="CHEBI:60240"/>
        <label>1</label>
    </ligand>
</feature>
<evidence type="ECO:0000259" key="9">
    <source>
        <dbReference type="PROSITE" id="PS50950"/>
    </source>
</evidence>
<accession>A0A7E5WP16</accession>